<evidence type="ECO:0000256" key="2">
    <source>
        <dbReference type="ARBA" id="ARBA00022679"/>
    </source>
</evidence>
<comment type="cofactor">
    <cofactor evidence="7">
        <name>a divalent metal cation</name>
        <dbReference type="ChEBI" id="CHEBI:60240"/>
    </cofactor>
    <text evidence="7">Binds 1 divalent metal cation per subunit.</text>
</comment>
<evidence type="ECO:0000256" key="5">
    <source>
        <dbReference type="ARBA" id="ARBA00023315"/>
    </source>
</evidence>
<dbReference type="KEGG" id="bmor:101741595"/>
<dbReference type="GO" id="GO:0061711">
    <property type="term" value="F:tRNA N(6)-L-threonylcarbamoyladenine synthase activity"/>
    <property type="evidence" value="ECO:0007669"/>
    <property type="project" value="UniProtKB-EC"/>
</dbReference>
<feature type="domain" description="Gcp-like" evidence="8">
    <location>
        <begin position="50"/>
        <end position="357"/>
    </location>
</feature>
<dbReference type="PRINTS" id="PR00789">
    <property type="entry name" value="OSIALOPTASE"/>
</dbReference>
<dbReference type="FunFam" id="3.30.420.40:FF:000012">
    <property type="entry name" value="tRNA N6-adenosine threonylcarbamoyltransferase"/>
    <property type="match status" value="1"/>
</dbReference>
<dbReference type="EnsemblMetazoa" id="XM_004931898.3">
    <property type="protein sequence ID" value="XP_004931955.2"/>
    <property type="gene ID" value="LOC101741595"/>
</dbReference>
<dbReference type="InterPro" id="IPR017861">
    <property type="entry name" value="KAE1/TsaD"/>
</dbReference>
<protein>
    <recommendedName>
        <fullName evidence="1">N(6)-L-threonylcarbamoyladenine synthase</fullName>
        <ecNumber evidence="1">2.3.1.234</ecNumber>
    </recommendedName>
</protein>
<dbReference type="CDD" id="cd24134">
    <property type="entry name" value="ASKHA_NBD_OSGEPL1_QRI7_euk"/>
    <property type="match status" value="1"/>
</dbReference>
<evidence type="ECO:0000256" key="6">
    <source>
        <dbReference type="ARBA" id="ARBA00048117"/>
    </source>
</evidence>
<sequence length="408" mass="45439">MFMTHRNSRLLRILRQNRWKTTSCSNDFTILGIETSCDDTGCAVIDGAGNVLGESLYSQNAIHVRYGGVNPFIAHELHREHIETAVTEALSTAKIKIKDIDAVAVTVKPGLLLSLQVGVQYAKYICMEYNKPIIPVHHMEAHALVARIYHNLPFPFIVLLISGGHCLLCLVQDVNQFLLLGESLDNAPGEILDKVARRMKLKNIKEYSQLAGGKAVEEAAKKANNSQQFQFPLPLNRNRDCNFSFSGLKDSLVRKLIKKEKEHGITGDCLIPEYNDLCASFQIALAEHLGHRLERAIIFCEEKNLINPNNKNIVVSGGVACNDFIFKSMQFVAGKSGYSCYRPPPKVCTDNGIMIAWNGVEKLKKSYQIQYDLPLSEIDPIAPLGKSLIHEVKCANIPVKVTKLTNLL</sequence>
<evidence type="ECO:0000256" key="3">
    <source>
        <dbReference type="ARBA" id="ARBA00022694"/>
    </source>
</evidence>
<comment type="function">
    <text evidence="7">Required for the formation of a threonylcarbamoyl group on adenosine at position 37 (t(6)A37) in mitochondrial tRNAs that read codons beginning with adenine. Probably involved in the transfer of the threonylcarbamoyl moiety of threonylcarbamoyl-AMP (TC-AMP) to the N6 group of A37. Involved in mitochondrial genome maintenance.</text>
</comment>
<dbReference type="HAMAP" id="MF_01445">
    <property type="entry name" value="TsaD"/>
    <property type="match status" value="1"/>
</dbReference>
<evidence type="ECO:0000313" key="10">
    <source>
        <dbReference type="Proteomes" id="UP000005204"/>
    </source>
</evidence>
<dbReference type="SUPFAM" id="SSF53067">
    <property type="entry name" value="Actin-like ATPase domain"/>
    <property type="match status" value="1"/>
</dbReference>
<evidence type="ECO:0000256" key="4">
    <source>
        <dbReference type="ARBA" id="ARBA00022723"/>
    </source>
</evidence>
<dbReference type="GO" id="GO:0002949">
    <property type="term" value="P:tRNA threonylcarbamoyladenosine modification"/>
    <property type="evidence" value="ECO:0007669"/>
    <property type="project" value="UniProtKB-UniRule"/>
</dbReference>
<keyword evidence="7" id="KW-0496">Mitochondrion</keyword>
<dbReference type="NCBIfam" id="TIGR00329">
    <property type="entry name" value="gcp_kae1"/>
    <property type="match status" value="1"/>
</dbReference>
<dbReference type="Proteomes" id="UP000005204">
    <property type="component" value="Unassembled WGS sequence"/>
</dbReference>
<dbReference type="Pfam" id="PF00814">
    <property type="entry name" value="TsaD"/>
    <property type="match status" value="1"/>
</dbReference>
<evidence type="ECO:0000313" key="9">
    <source>
        <dbReference type="EnsemblMetazoa" id="XP_004931955.2"/>
    </source>
</evidence>
<comment type="catalytic activity">
    <reaction evidence="6 7">
        <text>L-threonylcarbamoyladenylate + adenosine(37) in tRNA = N(6)-L-threonylcarbamoyladenosine(37) in tRNA + AMP + H(+)</text>
        <dbReference type="Rhea" id="RHEA:37059"/>
        <dbReference type="Rhea" id="RHEA-COMP:10162"/>
        <dbReference type="Rhea" id="RHEA-COMP:10163"/>
        <dbReference type="ChEBI" id="CHEBI:15378"/>
        <dbReference type="ChEBI" id="CHEBI:73682"/>
        <dbReference type="ChEBI" id="CHEBI:74411"/>
        <dbReference type="ChEBI" id="CHEBI:74418"/>
        <dbReference type="ChEBI" id="CHEBI:456215"/>
        <dbReference type="EC" id="2.3.1.234"/>
    </reaction>
</comment>
<dbReference type="InterPro" id="IPR022450">
    <property type="entry name" value="TsaD"/>
</dbReference>
<comment type="subunit">
    <text evidence="7">Homodimer.</text>
</comment>
<organism evidence="9 10">
    <name type="scientific">Bombyx mori</name>
    <name type="common">Silk moth</name>
    <dbReference type="NCBI Taxonomy" id="7091"/>
    <lineage>
        <taxon>Eukaryota</taxon>
        <taxon>Metazoa</taxon>
        <taxon>Ecdysozoa</taxon>
        <taxon>Arthropoda</taxon>
        <taxon>Hexapoda</taxon>
        <taxon>Insecta</taxon>
        <taxon>Pterygota</taxon>
        <taxon>Neoptera</taxon>
        <taxon>Endopterygota</taxon>
        <taxon>Lepidoptera</taxon>
        <taxon>Glossata</taxon>
        <taxon>Ditrysia</taxon>
        <taxon>Bombycoidea</taxon>
        <taxon>Bombycidae</taxon>
        <taxon>Bombycinae</taxon>
        <taxon>Bombyx</taxon>
    </lineage>
</organism>
<dbReference type="GO" id="GO:0005739">
    <property type="term" value="C:mitochondrion"/>
    <property type="evidence" value="ECO:0007669"/>
    <property type="project" value="UniProtKB-SubCell"/>
</dbReference>
<evidence type="ECO:0000256" key="7">
    <source>
        <dbReference type="HAMAP-Rule" id="MF_03179"/>
    </source>
</evidence>
<reference evidence="9" key="2">
    <citation type="submission" date="2022-06" db="UniProtKB">
        <authorList>
            <consortium name="EnsemblMetazoa"/>
        </authorList>
    </citation>
    <scope>IDENTIFICATION</scope>
    <source>
        <strain evidence="9">p50T (Dazao)</strain>
    </source>
</reference>
<dbReference type="InterPro" id="IPR043129">
    <property type="entry name" value="ATPase_NBD"/>
</dbReference>
<proteinExistence type="inferred from homology"/>
<dbReference type="GO" id="GO:0046872">
    <property type="term" value="F:metal ion binding"/>
    <property type="evidence" value="ECO:0007669"/>
    <property type="project" value="UniProtKB-KW"/>
</dbReference>
<dbReference type="NCBIfam" id="TIGR03723">
    <property type="entry name" value="T6A_TsaD_YgjD"/>
    <property type="match status" value="1"/>
</dbReference>
<keyword evidence="5 7" id="KW-0012">Acyltransferase</keyword>
<name>A0A8R1WLA6_BOMMO</name>
<dbReference type="PANTHER" id="PTHR11735:SF6">
    <property type="entry name" value="TRNA N6-ADENOSINE THREONYLCARBAMOYLTRANSFERASE, MITOCHONDRIAL"/>
    <property type="match status" value="1"/>
</dbReference>
<dbReference type="Gene3D" id="3.30.420.40">
    <property type="match status" value="2"/>
</dbReference>
<dbReference type="AlphaFoldDB" id="A0A8R1WLA6"/>
<keyword evidence="10" id="KW-1185">Reference proteome</keyword>
<evidence type="ECO:0000256" key="1">
    <source>
        <dbReference type="ARBA" id="ARBA00012156"/>
    </source>
</evidence>
<dbReference type="PANTHER" id="PTHR11735">
    <property type="entry name" value="TRNA N6-ADENOSINE THREONYLCARBAMOYLTRANSFERASE"/>
    <property type="match status" value="1"/>
</dbReference>
<comment type="similarity">
    <text evidence="7">Belongs to the KAE1 / TsaD family.</text>
</comment>
<dbReference type="InterPro" id="IPR000905">
    <property type="entry name" value="Gcp-like_dom"/>
</dbReference>
<evidence type="ECO:0000259" key="8">
    <source>
        <dbReference type="Pfam" id="PF00814"/>
    </source>
</evidence>
<dbReference type="RefSeq" id="XP_004931955.2">
    <property type="nucleotide sequence ID" value="XM_004931898.4"/>
</dbReference>
<keyword evidence="4 7" id="KW-0479">Metal-binding</keyword>
<dbReference type="GeneID" id="101741595"/>
<reference evidence="10" key="1">
    <citation type="journal article" date="2008" name="Insect Biochem. Mol. Biol.">
        <title>The genome of a lepidopteran model insect, the silkworm Bombyx mori.</title>
        <authorList>
            <consortium name="International Silkworm Genome Consortium"/>
        </authorList>
    </citation>
    <scope>NUCLEOTIDE SEQUENCE [LARGE SCALE GENOMIC DNA]</scope>
    <source>
        <strain evidence="10">p50T</strain>
    </source>
</reference>
<keyword evidence="2 7" id="KW-0808">Transferase</keyword>
<dbReference type="EC" id="2.3.1.234" evidence="1"/>
<comment type="subcellular location">
    <subcellularLocation>
        <location evidence="7">Mitochondrion</location>
    </subcellularLocation>
</comment>
<keyword evidence="3 7" id="KW-0819">tRNA processing</keyword>
<accession>A0A8R1WLA6</accession>